<dbReference type="InterPro" id="IPR014044">
    <property type="entry name" value="CAP_dom"/>
</dbReference>
<feature type="compositionally biased region" description="Low complexity" evidence="1">
    <location>
        <begin position="112"/>
        <end position="131"/>
    </location>
</feature>
<dbReference type="Gene3D" id="3.40.33.10">
    <property type="entry name" value="CAP"/>
    <property type="match status" value="1"/>
</dbReference>
<accession>A0A2G5B858</accession>
<dbReference type="AlphaFoldDB" id="A0A2G5B858"/>
<dbReference type="Proteomes" id="UP000242474">
    <property type="component" value="Unassembled WGS sequence"/>
</dbReference>
<evidence type="ECO:0000256" key="1">
    <source>
        <dbReference type="SAM" id="MobiDB-lite"/>
    </source>
</evidence>
<gene>
    <name evidence="4" type="ORF">COEREDRAFT_88040</name>
</gene>
<evidence type="ECO:0000256" key="2">
    <source>
        <dbReference type="SAM" id="SignalP"/>
    </source>
</evidence>
<dbReference type="EMBL" id="KZ303509">
    <property type="protein sequence ID" value="PIA15181.1"/>
    <property type="molecule type" value="Genomic_DNA"/>
</dbReference>
<dbReference type="OrthoDB" id="568194at2759"/>
<feature type="chain" id="PRO_5013882135" description="SCP domain-containing protein" evidence="2">
    <location>
        <begin position="27"/>
        <end position="316"/>
    </location>
</feature>
<dbReference type="SUPFAM" id="SSF55797">
    <property type="entry name" value="PR-1-like"/>
    <property type="match status" value="1"/>
</dbReference>
<dbReference type="InterPro" id="IPR035940">
    <property type="entry name" value="CAP_sf"/>
</dbReference>
<dbReference type="STRING" id="763665.A0A2G5B858"/>
<dbReference type="PANTHER" id="PTHR31157">
    <property type="entry name" value="SCP DOMAIN-CONTAINING PROTEIN"/>
    <property type="match status" value="1"/>
</dbReference>
<evidence type="ECO:0000313" key="5">
    <source>
        <dbReference type="Proteomes" id="UP000242474"/>
    </source>
</evidence>
<evidence type="ECO:0000313" key="4">
    <source>
        <dbReference type="EMBL" id="PIA15181.1"/>
    </source>
</evidence>
<evidence type="ECO:0000259" key="3">
    <source>
        <dbReference type="Pfam" id="PF00188"/>
    </source>
</evidence>
<proteinExistence type="predicted"/>
<keyword evidence="5" id="KW-1185">Reference proteome</keyword>
<sequence length="316" mass="35008">MFVKIIQPLSLLILLVLAIFPHTLLAEQFDKQRVRPLRRDHSSVDGYLNYWQNLLDANYNPVPTGLTKTPEHRQTLTVVVTETVIAYVYVAPPGENDGLGNLPSGPTENYKPSNSDSDTTDTPSDYNDSTDCTNSTSNVEPTNDTDLAINTDQTDNPNYTSDTSLTSNMDLPDNTDQADDADQTTLPKPTDSVHQSNDWKTDMLNKVNEIRAAAKKPPLKLDDRMNSMAQAHSDYQESISKTTHEDPAGGIGKRCSIYGVKWSGVAENVLWGSNDVTAAVKKWRNSGGHYANMIGNYEIVGFGVNKLYWTQTFAKE</sequence>
<feature type="compositionally biased region" description="Polar residues" evidence="1">
    <location>
        <begin position="132"/>
        <end position="169"/>
    </location>
</feature>
<feature type="region of interest" description="Disordered" evidence="1">
    <location>
        <begin position="92"/>
        <end position="197"/>
    </location>
</feature>
<protein>
    <recommendedName>
        <fullName evidence="3">SCP domain-containing protein</fullName>
    </recommendedName>
</protein>
<feature type="signal peptide" evidence="2">
    <location>
        <begin position="1"/>
        <end position="26"/>
    </location>
</feature>
<organism evidence="4 5">
    <name type="scientific">Coemansia reversa (strain ATCC 12441 / NRRL 1564)</name>
    <dbReference type="NCBI Taxonomy" id="763665"/>
    <lineage>
        <taxon>Eukaryota</taxon>
        <taxon>Fungi</taxon>
        <taxon>Fungi incertae sedis</taxon>
        <taxon>Zoopagomycota</taxon>
        <taxon>Kickxellomycotina</taxon>
        <taxon>Kickxellomycetes</taxon>
        <taxon>Kickxellales</taxon>
        <taxon>Kickxellaceae</taxon>
        <taxon>Coemansia</taxon>
    </lineage>
</organism>
<name>A0A2G5B858_COERN</name>
<dbReference type="Pfam" id="PF00188">
    <property type="entry name" value="CAP"/>
    <property type="match status" value="1"/>
</dbReference>
<dbReference type="CDD" id="cd05379">
    <property type="entry name" value="CAP_bacterial"/>
    <property type="match status" value="1"/>
</dbReference>
<keyword evidence="2" id="KW-0732">Signal</keyword>
<feature type="domain" description="SCP" evidence="3">
    <location>
        <begin position="204"/>
        <end position="306"/>
    </location>
</feature>
<reference evidence="4 5" key="1">
    <citation type="journal article" date="2015" name="Genome Biol. Evol.">
        <title>Phylogenomic analyses indicate that early fungi evolved digesting cell walls of algal ancestors of land plants.</title>
        <authorList>
            <person name="Chang Y."/>
            <person name="Wang S."/>
            <person name="Sekimoto S."/>
            <person name="Aerts A.L."/>
            <person name="Choi C."/>
            <person name="Clum A."/>
            <person name="LaButti K.M."/>
            <person name="Lindquist E.A."/>
            <person name="Yee Ngan C."/>
            <person name="Ohm R.A."/>
            <person name="Salamov A.A."/>
            <person name="Grigoriev I.V."/>
            <person name="Spatafora J.W."/>
            <person name="Berbee M.L."/>
        </authorList>
    </citation>
    <scope>NUCLEOTIDE SEQUENCE [LARGE SCALE GENOMIC DNA]</scope>
    <source>
        <strain evidence="4 5">NRRL 1564</strain>
    </source>
</reference>
<dbReference type="PANTHER" id="PTHR31157:SF1">
    <property type="entry name" value="SCP DOMAIN-CONTAINING PROTEIN"/>
    <property type="match status" value="1"/>
</dbReference>